<evidence type="ECO:0000313" key="3">
    <source>
        <dbReference type="Proteomes" id="UP001519064"/>
    </source>
</evidence>
<comment type="caution">
    <text evidence="2">The sequence shown here is derived from an EMBL/GenBank/DDBJ whole genome shotgun (WGS) entry which is preliminary data.</text>
</comment>
<proteinExistence type="predicted"/>
<organism evidence="2 3">
    <name type="scientific">Streptomyces oryzae</name>
    <dbReference type="NCBI Taxonomy" id="1434886"/>
    <lineage>
        <taxon>Bacteria</taxon>
        <taxon>Bacillati</taxon>
        <taxon>Actinomycetota</taxon>
        <taxon>Actinomycetes</taxon>
        <taxon>Kitasatosporales</taxon>
        <taxon>Streptomycetaceae</taxon>
        <taxon>Streptomyces</taxon>
    </lineage>
</organism>
<evidence type="ECO:0008006" key="4">
    <source>
        <dbReference type="Google" id="ProtNLM"/>
    </source>
</evidence>
<dbReference type="RefSeq" id="WP_209241735.1">
    <property type="nucleotide sequence ID" value="NZ_JADKMA010000138.1"/>
</dbReference>
<feature type="region of interest" description="Disordered" evidence="1">
    <location>
        <begin position="123"/>
        <end position="168"/>
    </location>
</feature>
<sequence length="384" mass="43204">MSQCTALRIARDLARRMDYKRGIVLYDLKGTAERLNMSVSNVKRHVSYLRDLGLLVWLEHGSKRNLHLPGRKYTATATIYGAVIPPAYDMAKGHRLRGEGYEATVVGVTERGREIAVAQAVRNAERKPGRVSGAPPSRGTHPNVPTAKMSGKKKTTRGTRARAGKSPRRSILGRRVTAGLYQAADRVARWLRPRHNWTQRARISELSWVLVDKIAEGCSEQQISHWLDIKFALSVKGDWRPAQPHRFIAKCLLSDFEHQQREAQLQADLERATPPNDAFLDAVRQIEEQRAAAGEEMLPFEGLSDLDHETQASMVRDAWAAYQMDGDPSLVTAAYEFLGPETATALYGEELVAKCRALAAHSDNQWVNVHRLSRPARRKRRNCF</sequence>
<name>A0ABS3XH09_9ACTN</name>
<dbReference type="EMBL" id="JADKMA010000138">
    <property type="protein sequence ID" value="MBO8194635.1"/>
    <property type="molecule type" value="Genomic_DNA"/>
</dbReference>
<feature type="compositionally biased region" description="Basic residues" evidence="1">
    <location>
        <begin position="150"/>
        <end position="168"/>
    </location>
</feature>
<reference evidence="2 3" key="1">
    <citation type="submission" date="2020-11" db="EMBL/GenBank/DDBJ databases">
        <title>Streptomyces spirodelae sp. nov., isolated from duckweed.</title>
        <authorList>
            <person name="Saimee Y."/>
            <person name="Duangmal K."/>
        </authorList>
    </citation>
    <scope>NUCLEOTIDE SEQUENCE [LARGE SCALE GENOMIC DNA]</scope>
    <source>
        <strain evidence="2 3">S16-07</strain>
    </source>
</reference>
<dbReference type="Proteomes" id="UP001519064">
    <property type="component" value="Unassembled WGS sequence"/>
</dbReference>
<accession>A0ABS3XH09</accession>
<keyword evidence="3" id="KW-1185">Reference proteome</keyword>
<gene>
    <name evidence="2" type="ORF">ITI46_23700</name>
</gene>
<protein>
    <recommendedName>
        <fullName evidence="4">ArsR family transcriptional regulator</fullName>
    </recommendedName>
</protein>
<evidence type="ECO:0000256" key="1">
    <source>
        <dbReference type="SAM" id="MobiDB-lite"/>
    </source>
</evidence>
<evidence type="ECO:0000313" key="2">
    <source>
        <dbReference type="EMBL" id="MBO8194635.1"/>
    </source>
</evidence>